<dbReference type="AlphaFoldDB" id="A0A235H850"/>
<dbReference type="Pfam" id="PF03797">
    <property type="entry name" value="Autotransporter"/>
    <property type="match status" value="1"/>
</dbReference>
<feature type="chain" id="PRO_5012240790" description="Autotransporter domain-containing protein" evidence="1">
    <location>
        <begin position="30"/>
        <end position="1254"/>
    </location>
</feature>
<organism evidence="3 4">
    <name type="scientific">Azospirillum brasilense</name>
    <dbReference type="NCBI Taxonomy" id="192"/>
    <lineage>
        <taxon>Bacteria</taxon>
        <taxon>Pseudomonadati</taxon>
        <taxon>Pseudomonadota</taxon>
        <taxon>Alphaproteobacteria</taxon>
        <taxon>Rhodospirillales</taxon>
        <taxon>Azospirillaceae</taxon>
        <taxon>Azospirillum</taxon>
    </lineage>
</organism>
<evidence type="ECO:0000256" key="1">
    <source>
        <dbReference type="SAM" id="SignalP"/>
    </source>
</evidence>
<protein>
    <recommendedName>
        <fullName evidence="2">Autotransporter domain-containing protein</fullName>
    </recommendedName>
</protein>
<dbReference type="PROSITE" id="PS51208">
    <property type="entry name" value="AUTOTRANSPORTER"/>
    <property type="match status" value="1"/>
</dbReference>
<proteinExistence type="predicted"/>
<evidence type="ECO:0000313" key="4">
    <source>
        <dbReference type="Proteomes" id="UP000215367"/>
    </source>
</evidence>
<dbReference type="InterPro" id="IPR006315">
    <property type="entry name" value="OM_autotransptr_brl_dom"/>
</dbReference>
<geneLocation type="plasmid" evidence="3">
    <name>unnamed</name>
</geneLocation>
<dbReference type="InterPro" id="IPR005546">
    <property type="entry name" value="Autotransporte_beta"/>
</dbReference>
<dbReference type="Proteomes" id="UP000215367">
    <property type="component" value="Unassembled WGS sequence"/>
</dbReference>
<dbReference type="SMART" id="SM00869">
    <property type="entry name" value="Autotransporter"/>
    <property type="match status" value="1"/>
</dbReference>
<comment type="caution">
    <text evidence="3">The sequence shown here is derived from an EMBL/GenBank/DDBJ whole genome shotgun (WGS) entry which is preliminary data.</text>
</comment>
<keyword evidence="1" id="KW-0732">Signal</keyword>
<evidence type="ECO:0000259" key="2">
    <source>
        <dbReference type="PROSITE" id="PS51208"/>
    </source>
</evidence>
<dbReference type="Gene3D" id="2.40.128.130">
    <property type="entry name" value="Autotransporter beta-domain"/>
    <property type="match status" value="1"/>
</dbReference>
<gene>
    <name evidence="3" type="ORF">CHT98_26565</name>
</gene>
<dbReference type="SUPFAM" id="SSF103515">
    <property type="entry name" value="Autotransporter"/>
    <property type="match status" value="1"/>
</dbReference>
<feature type="signal peptide" evidence="1">
    <location>
        <begin position="1"/>
        <end position="29"/>
    </location>
</feature>
<dbReference type="InterPro" id="IPR036709">
    <property type="entry name" value="Autotransporte_beta_dom_sf"/>
</dbReference>
<sequence>MPTRQGLLATTALHGCVGLLLFVSSPALAQFAVTGGSTVTSSQTLSGSQTGTVAVGGTLQTSGAAVTQSGTASNVVLDNAGTIRSTGGRGFDTSGGNTVRTLTLTNRAGALIQSDANDAVRINTNITSGGVTIDNTGTIRAAAPTDPASAVQGQALDLRTMNTAGVTLTVVNRASGVIEAQNDDALRPGLNATIDNAGVIRSSGANTSGGANGTSDAIDAGGRTGVTVTNRSGGLISGARHGITADTDITVVNEAGGTIVGRNGSGVGSDGNGTVINRGLISGDYAGAGKIFNSSGVASTNGDGDGVDIDYIGTIVNEGTIRGTGAGGVDSGGRPNGADGIAMGGGTITNSAAGVISGTGHGIMVDDGAEGAAYGATTITNAGRIESRDGPAITLIGPYANTITNSGTIAGGGGDPVAIAFGAGNDRLVIQGGSIVGKVMGGGGTDALEVQLGSGGRYVIGARDVFSGFATAAVGSGTLVVNAPMTLGNGLTVASGATLSGTGTITVPAATVAGTVTPGDGASGTLAVAGNLSFAAGSRLQVGIDPAGNASKLAVGGAATVSNGATVQVTAADGLYLTGRSYEILTASGGVTGQFGAVERLNPAPLGAGTLSLSQTGDAVLLQLNPGNPFNGQRNSVNIANMDVGFAIAGAGSGDSLTLEGTSTVRADVSNLAQFQIGTSTGTATSVALASGAQSVAATTVKANAQLAVNTRLASPTVTVERGGLLSGGGRIAGALTNAGTLSPGNSPGVLTVEGAVSNAAGSTLRVEIDGPTAGTGAGFHDQVAVTGTPGLFAAGGTLVPVIRGISGVSTNAFTPRLGQGFTIVTASGGVTGAFAGIAQPASGLPAGTRFDTVYGPNTITLTATPASYARLAAAGVSATANQSAVGAALDSVRPTAGTQPSDAAKPLFDALYPLSGQAIPAALDSLGGAVHAEAVTAARDSARLFGDVVQGRMAALRADGLAKSAAPLAKPEAERGTALGLWARALGRFANSDGDGNAAGYRQRTGGIALGADRDLSDTMSAGAAFGYQRTAVDVRNSGDRTDIDSYSAALYGTYRVGAWFVDAQAMYGFGRYDSRRVLQIGSPNAVNRSAQSDSDGHAFGAAIGTGYAVLWNGARIEPFAGLRFDRVTRDGFSETGAGALGLSVDDTDLSTLRTSLGLRTSWRLKAGETALEPELRARWDHDFLDAAARSGARLLGASYTVSGTQPGRDAAVLGAGLTADLGDRFQAYGSYDAELRRDATGHTLSAGLRYRW</sequence>
<accession>A0A235H850</accession>
<feature type="domain" description="Autotransporter" evidence="2">
    <location>
        <begin position="975"/>
        <end position="1254"/>
    </location>
</feature>
<keyword evidence="3" id="KW-0614">Plasmid</keyword>
<dbReference type="EMBL" id="NOWT01000035">
    <property type="protein sequence ID" value="OYD81345.1"/>
    <property type="molecule type" value="Genomic_DNA"/>
</dbReference>
<dbReference type="NCBIfam" id="TIGR01414">
    <property type="entry name" value="autotrans_barl"/>
    <property type="match status" value="2"/>
</dbReference>
<name>A0A235H850_AZOBR</name>
<evidence type="ECO:0000313" key="3">
    <source>
        <dbReference type="EMBL" id="OYD81345.1"/>
    </source>
</evidence>
<reference evidence="3 4" key="1">
    <citation type="submission" date="2017-07" db="EMBL/GenBank/DDBJ databases">
        <title>Whole genome sequence of Azospirillum brasilense 2A1, a potential biofertilizer strain.</title>
        <authorList>
            <person name="Fontana C.A."/>
            <person name="Toffoli L.M."/>
            <person name="Salazar S.M."/>
            <person name="Puglisi E."/>
            <person name="Pedraza R."/>
            <person name="Bassi D."/>
            <person name="Cocconcelli P.S."/>
        </authorList>
    </citation>
    <scope>NUCLEOTIDE SEQUENCE [LARGE SCALE GENOMIC DNA]</scope>
    <source>
        <strain evidence="3 4">2A1</strain>
        <plasmid evidence="3">unnamed</plasmid>
    </source>
</reference>
<dbReference type="GO" id="GO:0019867">
    <property type="term" value="C:outer membrane"/>
    <property type="evidence" value="ECO:0007669"/>
    <property type="project" value="InterPro"/>
</dbReference>
<dbReference type="RefSeq" id="WP_094306411.1">
    <property type="nucleotide sequence ID" value="NZ_NOWT01000035.1"/>
</dbReference>